<accession>A0A0X3P2I8</accession>
<reference evidence="1" key="1">
    <citation type="submission" date="2016-01" db="EMBL/GenBank/DDBJ databases">
        <title>Reference transcriptome for the parasite Schistocephalus solidus: insights into the molecular evolution of parasitism.</title>
        <authorList>
            <person name="Hebert F.O."/>
            <person name="Grambauer S."/>
            <person name="Barber I."/>
            <person name="Landry C.R."/>
            <person name="Aubin-Horth N."/>
        </authorList>
    </citation>
    <scope>NUCLEOTIDE SEQUENCE</scope>
</reference>
<sequence>MAKRKNKDFNKTKLKLGRKLKKQHETVIDLSKRKIILPKEKTFLHTDFMHREATVILDEYIKSIQSPVEAVQLTAITSIQSIIGPFASQIRACSRDPLVAPPTESLISAVKRLLGFDFALEEFNFQVGDLLNMIAKICQHSTSARLSSEVAQLCSNLTTIFCCHPRMHLILSCIDGIAGLMLRRPENWWRTAGCKLLSCVSVARCNVLQTFAAGCVHLNPRLSPSELFAFTNVLDQECRSTTYPRLLARQFQLTEGSILNTSELKMHLLLACENFLKDQQYTAFVTPLIFRNTATNIKLHPFLRSTSLPDKELDFKHDVTPTGSLASSVLHSAWMLPNVEVRVNPTVNTSYASFGSTADKLSQQGKFTSEHGCSANLSADQAALQSRRLAVYIINEGLRFLDELLHSPKFETVLGLLCVVRCLRVFAETKGPTFFLNQKQLISSGYKQSRLPDVSFALSRFSHLLRDVIPLDVPEDQLLSQLLATKTSSSAEDPARSRVIAPAVRSRREQKRAKQRAVKLARRGQAATATMNVAKPEEELREADVIPLGPDTPKRLDRCTLLTHLLKQACIELWWSFALLDCRIAARFAQLRDHKNPLHLDSTVLTQFAKLLTAEGKYDFDVLEVEDGGEEKRAALPTVPPADLPPPLRILSALTPINPALSWRWLRVLDRIILHAHRSNSMFIDDISSLAPFVAPSLVALWRTFHRWFLRCNVGGLGSLRAPRTVVRCAGLLTAFLCRELEDQAWTGKTSAYSVPRKLAPPANETGLTYDASWIRETLARSSVVNPTTLCDADIFEPFCDDLATLIPFVETNSTGPSSSSETLLMDQSASSWVWAAVCLQNLINSQYSPAVSKIAHNTNQPLAELLCRLRNCVDKDAGSPPHLSTCEPLVYLPSTSTACYTAPRGWKCTSISRIVFTAKDMSL</sequence>
<dbReference type="EMBL" id="GEEE01019188">
    <property type="protein sequence ID" value="JAP44037.1"/>
    <property type="molecule type" value="Transcribed_RNA"/>
</dbReference>
<gene>
    <name evidence="1" type="ORF">TR117364</name>
</gene>
<evidence type="ECO:0000313" key="1">
    <source>
        <dbReference type="EMBL" id="JAP44037.1"/>
    </source>
</evidence>
<name>A0A0X3P2I8_SCHSO</name>
<evidence type="ECO:0008006" key="2">
    <source>
        <dbReference type="Google" id="ProtNLM"/>
    </source>
</evidence>
<organism evidence="1">
    <name type="scientific">Schistocephalus solidus</name>
    <name type="common">Tapeworm</name>
    <dbReference type="NCBI Taxonomy" id="70667"/>
    <lineage>
        <taxon>Eukaryota</taxon>
        <taxon>Metazoa</taxon>
        <taxon>Spiralia</taxon>
        <taxon>Lophotrochozoa</taxon>
        <taxon>Platyhelminthes</taxon>
        <taxon>Cestoda</taxon>
        <taxon>Eucestoda</taxon>
        <taxon>Diphyllobothriidea</taxon>
        <taxon>Diphyllobothriidae</taxon>
        <taxon>Schistocephalus</taxon>
    </lineage>
</organism>
<dbReference type="AlphaFoldDB" id="A0A0X3P2I8"/>
<protein>
    <recommendedName>
        <fullName evidence="2">Pre-rRNA-processing protein Ipi1 N-terminal domain-containing protein</fullName>
    </recommendedName>
</protein>
<proteinExistence type="predicted"/>